<organism evidence="1">
    <name type="scientific">hydrothermal vent metagenome</name>
    <dbReference type="NCBI Taxonomy" id="652676"/>
    <lineage>
        <taxon>unclassified sequences</taxon>
        <taxon>metagenomes</taxon>
        <taxon>ecological metagenomes</taxon>
    </lineage>
</organism>
<dbReference type="EMBL" id="UOEH01000580">
    <property type="protein sequence ID" value="VAW07416.1"/>
    <property type="molecule type" value="Genomic_DNA"/>
</dbReference>
<dbReference type="AlphaFoldDB" id="A0A3B0TK43"/>
<feature type="non-terminal residue" evidence="1">
    <location>
        <position position="23"/>
    </location>
</feature>
<evidence type="ECO:0000313" key="1">
    <source>
        <dbReference type="EMBL" id="VAW07416.1"/>
    </source>
</evidence>
<proteinExistence type="predicted"/>
<accession>A0A3B0TK43</accession>
<sequence length="23" mass="2214">MKRSLGIVSIAVVAALLGSAAAD</sequence>
<reference evidence="1" key="1">
    <citation type="submission" date="2018-06" db="EMBL/GenBank/DDBJ databases">
        <authorList>
            <person name="Zhirakovskaya E."/>
        </authorList>
    </citation>
    <scope>NUCLEOTIDE SEQUENCE</scope>
</reference>
<gene>
    <name evidence="1" type="ORF">MNBD_ALPHA05-137</name>
</gene>
<name>A0A3B0TK43_9ZZZZ</name>
<protein>
    <submittedName>
        <fullName evidence="1">Uncharacterized protein</fullName>
    </submittedName>
</protein>